<dbReference type="PROSITE" id="PS50850">
    <property type="entry name" value="MFS"/>
    <property type="match status" value="1"/>
</dbReference>
<evidence type="ECO:0000256" key="4">
    <source>
        <dbReference type="ARBA" id="ARBA00022692"/>
    </source>
</evidence>
<feature type="transmembrane region" description="Helical" evidence="8">
    <location>
        <begin position="465"/>
        <end position="486"/>
    </location>
</feature>
<accession>A0A1V6V8L1</accession>
<comment type="subcellular location">
    <subcellularLocation>
        <location evidence="1">Membrane</location>
        <topology evidence="1">Multi-pass membrane protein</topology>
    </subcellularLocation>
</comment>
<organism evidence="10 11">
    <name type="scientific">Penicillium coprophilum</name>
    <dbReference type="NCBI Taxonomy" id="36646"/>
    <lineage>
        <taxon>Eukaryota</taxon>
        <taxon>Fungi</taxon>
        <taxon>Dikarya</taxon>
        <taxon>Ascomycota</taxon>
        <taxon>Pezizomycotina</taxon>
        <taxon>Eurotiomycetes</taxon>
        <taxon>Eurotiomycetidae</taxon>
        <taxon>Eurotiales</taxon>
        <taxon>Aspergillaceae</taxon>
        <taxon>Penicillium</taxon>
    </lineage>
</organism>
<feature type="transmembrane region" description="Helical" evidence="8">
    <location>
        <begin position="439"/>
        <end position="459"/>
    </location>
</feature>
<feature type="region of interest" description="Disordered" evidence="7">
    <location>
        <begin position="228"/>
        <end position="256"/>
    </location>
</feature>
<dbReference type="InterPro" id="IPR005828">
    <property type="entry name" value="MFS_sugar_transport-like"/>
</dbReference>
<feature type="transmembrane region" description="Helical" evidence="8">
    <location>
        <begin position="277"/>
        <end position="297"/>
    </location>
</feature>
<reference evidence="11" key="1">
    <citation type="journal article" date="2017" name="Nat. Microbiol.">
        <title>Global analysis of biosynthetic gene clusters reveals vast potential of secondary metabolite production in Penicillium species.</title>
        <authorList>
            <person name="Nielsen J.C."/>
            <person name="Grijseels S."/>
            <person name="Prigent S."/>
            <person name="Ji B."/>
            <person name="Dainat J."/>
            <person name="Nielsen K.F."/>
            <person name="Frisvad J.C."/>
            <person name="Workman M."/>
            <person name="Nielsen J."/>
        </authorList>
    </citation>
    <scope>NUCLEOTIDE SEQUENCE [LARGE SCALE GENOMIC DNA]</scope>
    <source>
        <strain evidence="11">IBT 31321</strain>
    </source>
</reference>
<dbReference type="InterPro" id="IPR003663">
    <property type="entry name" value="Sugar/inositol_transpt"/>
</dbReference>
<feature type="transmembrane region" description="Helical" evidence="8">
    <location>
        <begin position="90"/>
        <end position="116"/>
    </location>
</feature>
<dbReference type="InterPro" id="IPR036259">
    <property type="entry name" value="MFS_trans_sf"/>
</dbReference>
<evidence type="ECO:0000256" key="6">
    <source>
        <dbReference type="ARBA" id="ARBA00023136"/>
    </source>
</evidence>
<comment type="similarity">
    <text evidence="2">Belongs to the major facilitator superfamily. Sugar transporter (TC 2.A.1.1) family.</text>
</comment>
<dbReference type="GO" id="GO:0005351">
    <property type="term" value="F:carbohydrate:proton symporter activity"/>
    <property type="evidence" value="ECO:0007669"/>
    <property type="project" value="TreeGrafter"/>
</dbReference>
<feature type="transmembrane region" description="Helical" evidence="8">
    <location>
        <begin position="153"/>
        <end position="171"/>
    </location>
</feature>
<proteinExistence type="inferred from homology"/>
<evidence type="ECO:0000313" key="10">
    <source>
        <dbReference type="EMBL" id="OQE46971.1"/>
    </source>
</evidence>
<feature type="transmembrane region" description="Helical" evidence="8">
    <location>
        <begin position="21"/>
        <end position="45"/>
    </location>
</feature>
<dbReference type="SUPFAM" id="SSF103473">
    <property type="entry name" value="MFS general substrate transporter"/>
    <property type="match status" value="1"/>
</dbReference>
<keyword evidence="6 8" id="KW-0472">Membrane</keyword>
<evidence type="ECO:0000256" key="5">
    <source>
        <dbReference type="ARBA" id="ARBA00022989"/>
    </source>
</evidence>
<dbReference type="PROSITE" id="PS00217">
    <property type="entry name" value="SUGAR_TRANSPORT_2"/>
    <property type="match status" value="1"/>
</dbReference>
<keyword evidence="3" id="KW-0813">Transport</keyword>
<dbReference type="PANTHER" id="PTHR48022">
    <property type="entry name" value="PLASTIDIC GLUCOSE TRANSPORTER 4"/>
    <property type="match status" value="1"/>
</dbReference>
<evidence type="ECO:0000259" key="9">
    <source>
        <dbReference type="PROSITE" id="PS50850"/>
    </source>
</evidence>
<dbReference type="Pfam" id="PF00083">
    <property type="entry name" value="Sugar_tr"/>
    <property type="match status" value="2"/>
</dbReference>
<gene>
    <name evidence="10" type="ORF">PENCOP_c001G02019</name>
</gene>
<name>A0A1V6V8L1_9EURO</name>
<feature type="transmembrane region" description="Helical" evidence="8">
    <location>
        <begin position="57"/>
        <end position="78"/>
    </location>
</feature>
<keyword evidence="11" id="KW-1185">Reference proteome</keyword>
<comment type="caution">
    <text evidence="10">The sequence shown here is derived from an EMBL/GenBank/DDBJ whole genome shotgun (WGS) entry which is preliminary data.</text>
</comment>
<feature type="transmembrane region" description="Helical" evidence="8">
    <location>
        <begin position="183"/>
        <end position="202"/>
    </location>
</feature>
<feature type="domain" description="Major facilitator superfamily (MFS) profile" evidence="9">
    <location>
        <begin position="21"/>
        <end position="489"/>
    </location>
</feature>
<dbReference type="EMBL" id="MDDG01000001">
    <property type="protein sequence ID" value="OQE46971.1"/>
    <property type="molecule type" value="Genomic_DNA"/>
</dbReference>
<evidence type="ECO:0000256" key="7">
    <source>
        <dbReference type="SAM" id="MobiDB-lite"/>
    </source>
</evidence>
<keyword evidence="5 8" id="KW-1133">Transmembrane helix</keyword>
<evidence type="ECO:0000313" key="11">
    <source>
        <dbReference type="Proteomes" id="UP000191500"/>
    </source>
</evidence>
<dbReference type="GO" id="GO:0016020">
    <property type="term" value="C:membrane"/>
    <property type="evidence" value="ECO:0007669"/>
    <property type="project" value="UniProtKB-SubCell"/>
</dbReference>
<protein>
    <recommendedName>
        <fullName evidence="9">Major facilitator superfamily (MFS) profile domain-containing protein</fullName>
    </recommendedName>
</protein>
<dbReference type="InterPro" id="IPR005829">
    <property type="entry name" value="Sugar_transporter_CS"/>
</dbReference>
<dbReference type="Gene3D" id="1.20.1250.20">
    <property type="entry name" value="MFS general substrate transporter like domains"/>
    <property type="match status" value="1"/>
</dbReference>
<feature type="transmembrane region" description="Helical" evidence="8">
    <location>
        <begin position="399"/>
        <end position="418"/>
    </location>
</feature>
<dbReference type="Proteomes" id="UP000191500">
    <property type="component" value="Unassembled WGS sequence"/>
</dbReference>
<dbReference type="PRINTS" id="PR00171">
    <property type="entry name" value="SUGRTRNSPORT"/>
</dbReference>
<feature type="transmembrane region" description="Helical" evidence="8">
    <location>
        <begin position="368"/>
        <end position="387"/>
    </location>
</feature>
<dbReference type="InterPro" id="IPR020846">
    <property type="entry name" value="MFS_dom"/>
</dbReference>
<evidence type="ECO:0000256" key="8">
    <source>
        <dbReference type="SAM" id="Phobius"/>
    </source>
</evidence>
<feature type="transmembrane region" description="Helical" evidence="8">
    <location>
        <begin position="122"/>
        <end position="141"/>
    </location>
</feature>
<evidence type="ECO:0000256" key="1">
    <source>
        <dbReference type="ARBA" id="ARBA00004141"/>
    </source>
</evidence>
<evidence type="ECO:0000256" key="3">
    <source>
        <dbReference type="ARBA" id="ARBA00022448"/>
    </source>
</evidence>
<sequence>MKLGVVFPPWARFRPAKYTTASVLCSFGGFLLGMDTGVIGPVTIMDSFIEQFGKHSSAIHGILVSCILLCAALGSIFAGTLADKLGRPKAMAFGAAVFIVGTVLEAAAVSLSMFAVGRVIEGIGYGLYFSTQTVYICEISPPKARGPLASGPQFMTCVALVVGYFISYGTVKIPGSLSWRLPFIIISAMATLYLLSNLFLLLESPRWLMRHRDYRAAEKVWDELEVKQEDRESDGRTSTPENPTAISLQSSSPEEESKKTVNFRSLWARDVRKQTSLAVLLMGFLQLCGIDAVLYYAPLLFQQAGLESQEASFLVRAWFFVFSPRPSGNTKLISFLVQASGVSAILIVVTSIPATLLADRWGRRTSTLVGGVGLTVLLILIGSLYAGNAVLPTKGIGRWVVIVSIYLYCMVQAMTWGIGIKVWAPEIQPQHTRAQATSLAYGANWVCNFFVAFVCPILLDKSVPSAYFLFGGCTAVATVVSFFYMVETKGKTLAEIEQAFKSRIPVARTAIPMVKLMHPHHETKAA</sequence>
<feature type="compositionally biased region" description="Polar residues" evidence="7">
    <location>
        <begin position="236"/>
        <end position="252"/>
    </location>
</feature>
<dbReference type="InterPro" id="IPR050360">
    <property type="entry name" value="MFS_Sugar_Transporters"/>
</dbReference>
<keyword evidence="4 8" id="KW-0812">Transmembrane</keyword>
<feature type="transmembrane region" description="Helical" evidence="8">
    <location>
        <begin position="332"/>
        <end position="356"/>
    </location>
</feature>
<evidence type="ECO:0000256" key="2">
    <source>
        <dbReference type="ARBA" id="ARBA00010992"/>
    </source>
</evidence>
<dbReference type="PANTHER" id="PTHR48022:SF2">
    <property type="entry name" value="PLASTIDIC GLUCOSE TRANSPORTER 4"/>
    <property type="match status" value="1"/>
</dbReference>
<dbReference type="AlphaFoldDB" id="A0A1V6V8L1"/>